<dbReference type="OrthoDB" id="6017at10239"/>
<name>A0A0E3FCM8_9CAUD</name>
<dbReference type="GO" id="GO:0016887">
    <property type="term" value="F:ATP hydrolysis activity"/>
    <property type="evidence" value="ECO:0007669"/>
    <property type="project" value="InterPro"/>
</dbReference>
<dbReference type="Gene3D" id="3.40.50.300">
    <property type="entry name" value="P-loop containing nucleotide triphosphate hydrolases"/>
    <property type="match status" value="2"/>
</dbReference>
<dbReference type="GeneID" id="24171313"/>
<feature type="domain" description="RecF/RecN/SMC N-terminal" evidence="2">
    <location>
        <begin position="5"/>
        <end position="561"/>
    </location>
</feature>
<keyword evidence="3" id="KW-0255">Endonuclease</keyword>
<evidence type="ECO:0000259" key="2">
    <source>
        <dbReference type="Pfam" id="PF02463"/>
    </source>
</evidence>
<dbReference type="CDD" id="cd00267">
    <property type="entry name" value="ABC_ATPase"/>
    <property type="match status" value="1"/>
</dbReference>
<dbReference type="Proteomes" id="UP000033008">
    <property type="component" value="Segment"/>
</dbReference>
<dbReference type="GO" id="GO:0006302">
    <property type="term" value="P:double-strand break repair"/>
    <property type="evidence" value="ECO:0007669"/>
    <property type="project" value="InterPro"/>
</dbReference>
<gene>
    <name evidence="3" type="ORF">Syn7803US103_135</name>
</gene>
<dbReference type="GO" id="GO:0004519">
    <property type="term" value="F:endonuclease activity"/>
    <property type="evidence" value="ECO:0007669"/>
    <property type="project" value="UniProtKB-KW"/>
</dbReference>
<dbReference type="EMBL" id="KJ019069">
    <property type="protein sequence ID" value="AIX24030.1"/>
    <property type="molecule type" value="Genomic_DNA"/>
</dbReference>
<keyword evidence="3" id="KW-0540">Nuclease</keyword>
<evidence type="ECO:0000313" key="3">
    <source>
        <dbReference type="EMBL" id="AIX24030.1"/>
    </source>
</evidence>
<proteinExistence type="predicted"/>
<dbReference type="PANTHER" id="PTHR32114:SF2">
    <property type="entry name" value="ABC TRANSPORTER ABCH.3"/>
    <property type="match status" value="1"/>
</dbReference>
<dbReference type="InterPro" id="IPR027417">
    <property type="entry name" value="P-loop_NTPase"/>
</dbReference>
<keyword evidence="3" id="KW-0378">Hydrolase</keyword>
<dbReference type="PANTHER" id="PTHR32114">
    <property type="entry name" value="ABC TRANSPORTER ABCH.3"/>
    <property type="match status" value="1"/>
</dbReference>
<dbReference type="Pfam" id="PF02463">
    <property type="entry name" value="SMC_N"/>
    <property type="match status" value="1"/>
</dbReference>
<protein>
    <submittedName>
        <fullName evidence="3">Gpre46 combination endonuclease</fullName>
    </submittedName>
</protein>
<keyword evidence="1" id="KW-0175">Coiled coil</keyword>
<sequence length="576" mass="66623">MIIFKKIRWKNFLSTGNVFSEVDLRTSKTNLIIGSNGAGKSTILDALTFSLFGKPFRKINKPMLVNSINEKNCLTEIEFSIGKKEYKLVRGVKPNVFEIYCNGELWNQESSLVEQQKNFENNVLKMNYKSFTQIVVLGSSTFVPFMRLPLAQRREIIEDILDIQVFSTMNILLRDKVRENNEDIKTIDYEIHLLTEKIDLQKKYMLELEKKTKEEITRKENKIAELLGDENTQHQEIARLTSEVEKHSKEMEAVSSSTSKLKKLNTFLIKVQGKLKTCKKEHEFFEKNHVCPTCTQELSEEFRDEKLESGKTKVDEMLVGYNDILSAIGEEEVKFNKFTELSSQVMSINNSISQSNFQITSLRKTISDIESEIKELEGSNPDKKAEFVKLEGLVKNKKQLGGTLAENRKDRDTLLVASQLLKDNGIKTRIIKTYLPAMNQLINQYLQSMDFYVNFTLNENFEEIIKSRYRDVFSYDSFSEGEKSRIDIALLLTWRSIAKLKNSVDTNLLILDEIFDSSLDQQGGMDLSWILRNFDDNSNIYVISHRENLDGKFERTITAEKEKNFSVIRETVSELD</sequence>
<dbReference type="RefSeq" id="YP_009134117.1">
    <property type="nucleotide sequence ID" value="NC_026926.1"/>
</dbReference>
<dbReference type="KEGG" id="vg:24171313"/>
<feature type="coiled-coil region" evidence="1">
    <location>
        <begin position="359"/>
        <end position="386"/>
    </location>
</feature>
<dbReference type="SUPFAM" id="SSF52540">
    <property type="entry name" value="P-loop containing nucleoside triphosphate hydrolases"/>
    <property type="match status" value="1"/>
</dbReference>
<evidence type="ECO:0000256" key="1">
    <source>
        <dbReference type="SAM" id="Coils"/>
    </source>
</evidence>
<accession>A0A0E3FCM8</accession>
<dbReference type="InterPro" id="IPR003395">
    <property type="entry name" value="RecF/RecN/SMC_N"/>
</dbReference>
<feature type="coiled-coil region" evidence="1">
    <location>
        <begin position="209"/>
        <end position="257"/>
    </location>
</feature>
<evidence type="ECO:0000313" key="4">
    <source>
        <dbReference type="Proteomes" id="UP000033008"/>
    </source>
</evidence>
<reference evidence="3 4" key="1">
    <citation type="submission" date="2013-12" db="EMBL/GenBank/DDBJ databases">
        <title>Ecological redundancy of diverse viral populations within a natural community.</title>
        <authorList>
            <person name="Gregory A.C."/>
            <person name="LaButti K."/>
            <person name="Copeland A."/>
            <person name="Woyke T."/>
            <person name="Sullivan M.B."/>
        </authorList>
    </citation>
    <scope>NUCLEOTIDE SEQUENCE [LARGE SCALE GENOMIC DNA]</scope>
    <source>
        <strain evidence="3">Syn7803US103</strain>
    </source>
</reference>
<organism evidence="3 4">
    <name type="scientific">Synechococcus phage ACG-2014j</name>
    <dbReference type="NCBI Taxonomy" id="1493514"/>
    <lineage>
        <taxon>Viruses</taxon>
        <taxon>Duplodnaviria</taxon>
        <taxon>Heunggongvirae</taxon>
        <taxon>Uroviricota</taxon>
        <taxon>Caudoviricetes</taxon>
        <taxon>Pantevenvirales</taxon>
        <taxon>Kyanoviridae</taxon>
        <taxon>Potamoivirus</taxon>
        <taxon>Potamoivirus tusconj</taxon>
    </lineage>
</organism>